<organism evidence="1">
    <name type="scientific">Arundo donax</name>
    <name type="common">Giant reed</name>
    <name type="synonym">Donax arundinaceus</name>
    <dbReference type="NCBI Taxonomy" id="35708"/>
    <lineage>
        <taxon>Eukaryota</taxon>
        <taxon>Viridiplantae</taxon>
        <taxon>Streptophyta</taxon>
        <taxon>Embryophyta</taxon>
        <taxon>Tracheophyta</taxon>
        <taxon>Spermatophyta</taxon>
        <taxon>Magnoliopsida</taxon>
        <taxon>Liliopsida</taxon>
        <taxon>Poales</taxon>
        <taxon>Poaceae</taxon>
        <taxon>PACMAD clade</taxon>
        <taxon>Arundinoideae</taxon>
        <taxon>Arundineae</taxon>
        <taxon>Arundo</taxon>
    </lineage>
</organism>
<dbReference type="AlphaFoldDB" id="A0A0A8YKM1"/>
<name>A0A0A8YKM1_ARUDO</name>
<sequence>MSALSQIHNLRTIKLYFFSVINTMNFPSKYVSHLALLSYIYPLRHRLGKKIFQPSSCSNTKVPLLTKQDVVF</sequence>
<accession>A0A0A8YKM1</accession>
<evidence type="ECO:0000313" key="1">
    <source>
        <dbReference type="EMBL" id="JAD26776.1"/>
    </source>
</evidence>
<dbReference type="EMBL" id="GBRH01271119">
    <property type="protein sequence ID" value="JAD26776.1"/>
    <property type="molecule type" value="Transcribed_RNA"/>
</dbReference>
<reference evidence="1" key="2">
    <citation type="journal article" date="2015" name="Data Brief">
        <title>Shoot transcriptome of the giant reed, Arundo donax.</title>
        <authorList>
            <person name="Barrero R.A."/>
            <person name="Guerrero F.D."/>
            <person name="Moolhuijzen P."/>
            <person name="Goolsby J.A."/>
            <person name="Tidwell J."/>
            <person name="Bellgard S.E."/>
            <person name="Bellgard M.I."/>
        </authorList>
    </citation>
    <scope>NUCLEOTIDE SEQUENCE</scope>
    <source>
        <tissue evidence="1">Shoot tissue taken approximately 20 cm above the soil surface</tissue>
    </source>
</reference>
<protein>
    <submittedName>
        <fullName evidence="1">Uncharacterized protein</fullName>
    </submittedName>
</protein>
<proteinExistence type="predicted"/>
<reference evidence="1" key="1">
    <citation type="submission" date="2014-09" db="EMBL/GenBank/DDBJ databases">
        <authorList>
            <person name="Magalhaes I.L.F."/>
            <person name="Oliveira U."/>
            <person name="Santos F.R."/>
            <person name="Vidigal T.H.D.A."/>
            <person name="Brescovit A.D."/>
            <person name="Santos A.J."/>
        </authorList>
    </citation>
    <scope>NUCLEOTIDE SEQUENCE</scope>
    <source>
        <tissue evidence="1">Shoot tissue taken approximately 20 cm above the soil surface</tissue>
    </source>
</reference>